<dbReference type="PROSITE" id="PS51462">
    <property type="entry name" value="NUDIX"/>
    <property type="match status" value="1"/>
</dbReference>
<dbReference type="CDD" id="cd04673">
    <property type="entry name" value="NUDIX_ADPRase"/>
    <property type="match status" value="1"/>
</dbReference>
<dbReference type="GO" id="GO:0016787">
    <property type="term" value="F:hydrolase activity"/>
    <property type="evidence" value="ECO:0007669"/>
    <property type="project" value="UniProtKB-KW"/>
</dbReference>
<evidence type="ECO:0000256" key="2">
    <source>
        <dbReference type="ARBA" id="ARBA00022801"/>
    </source>
</evidence>
<dbReference type="PROSITE" id="PS00893">
    <property type="entry name" value="NUDIX_BOX"/>
    <property type="match status" value="1"/>
</dbReference>
<feature type="domain" description="Nudix hydrolase" evidence="4">
    <location>
        <begin position="8"/>
        <end position="140"/>
    </location>
</feature>
<dbReference type="InterPro" id="IPR015797">
    <property type="entry name" value="NUDIX_hydrolase-like_dom_sf"/>
</dbReference>
<comment type="caution">
    <text evidence="5">The sequence shown here is derived from an EMBL/GenBank/DDBJ whole genome shotgun (WGS) entry which is preliminary data.</text>
</comment>
<comment type="similarity">
    <text evidence="3">Belongs to the Nudix hydrolase family.</text>
</comment>
<sequence>MAVSRSYPDIPLIAISVLCRRGQKVLMVRRGNEPFKDHWSLPGGMIEVGESLAEAADRELQEETTIEARMHEVGEVFDSIQKDADGRVKSHYVLAVMLATYKSGAAVAGDDAAEVRWIAPQDSYALLTTPDTPERIERLLKRFPQD</sequence>
<dbReference type="PANTHER" id="PTHR43736:SF1">
    <property type="entry name" value="DIHYDRONEOPTERIN TRIPHOSPHATE DIPHOSPHATASE"/>
    <property type="match status" value="1"/>
</dbReference>
<dbReference type="InterPro" id="IPR020084">
    <property type="entry name" value="NUDIX_hydrolase_CS"/>
</dbReference>
<keyword evidence="6" id="KW-1185">Reference proteome</keyword>
<evidence type="ECO:0000313" key="5">
    <source>
        <dbReference type="EMBL" id="MBO0345503.1"/>
    </source>
</evidence>
<evidence type="ECO:0000259" key="4">
    <source>
        <dbReference type="PROSITE" id="PS51462"/>
    </source>
</evidence>
<keyword evidence="2 3" id="KW-0378">Hydrolase</keyword>
<evidence type="ECO:0000256" key="3">
    <source>
        <dbReference type="RuleBase" id="RU003476"/>
    </source>
</evidence>
<comment type="cofactor">
    <cofactor evidence="1">
        <name>Mg(2+)</name>
        <dbReference type="ChEBI" id="CHEBI:18420"/>
    </cofactor>
</comment>
<dbReference type="PANTHER" id="PTHR43736">
    <property type="entry name" value="ADP-RIBOSE PYROPHOSPHATASE"/>
    <property type="match status" value="1"/>
</dbReference>
<protein>
    <submittedName>
        <fullName evidence="5">NUDIX domain-containing protein</fullName>
    </submittedName>
</protein>
<dbReference type="RefSeq" id="WP_206940125.1">
    <property type="nucleotide sequence ID" value="NZ_JAFLNF010000003.1"/>
</dbReference>
<dbReference type="PRINTS" id="PR00502">
    <property type="entry name" value="NUDIXFAMILY"/>
</dbReference>
<organism evidence="5 6">
    <name type="scientific">Roseibium limicola</name>
    <dbReference type="NCBI Taxonomy" id="2816037"/>
    <lineage>
        <taxon>Bacteria</taxon>
        <taxon>Pseudomonadati</taxon>
        <taxon>Pseudomonadota</taxon>
        <taxon>Alphaproteobacteria</taxon>
        <taxon>Hyphomicrobiales</taxon>
        <taxon>Stappiaceae</taxon>
        <taxon>Roseibium</taxon>
    </lineage>
</organism>
<dbReference type="Gene3D" id="3.90.79.10">
    <property type="entry name" value="Nucleoside Triphosphate Pyrophosphohydrolase"/>
    <property type="match status" value="1"/>
</dbReference>
<dbReference type="Pfam" id="PF00293">
    <property type="entry name" value="NUDIX"/>
    <property type="match status" value="1"/>
</dbReference>
<dbReference type="EMBL" id="JAFLNF010000003">
    <property type="protein sequence ID" value="MBO0345503.1"/>
    <property type="molecule type" value="Genomic_DNA"/>
</dbReference>
<proteinExistence type="inferred from homology"/>
<dbReference type="SUPFAM" id="SSF55811">
    <property type="entry name" value="Nudix"/>
    <property type="match status" value="1"/>
</dbReference>
<gene>
    <name evidence="5" type="ORF">J0X15_09750</name>
</gene>
<dbReference type="InterPro" id="IPR020476">
    <property type="entry name" value="Nudix_hydrolase"/>
</dbReference>
<name>A0A939J9L1_9HYPH</name>
<evidence type="ECO:0000313" key="6">
    <source>
        <dbReference type="Proteomes" id="UP000664779"/>
    </source>
</evidence>
<dbReference type="InterPro" id="IPR000086">
    <property type="entry name" value="NUDIX_hydrolase_dom"/>
</dbReference>
<dbReference type="Proteomes" id="UP000664779">
    <property type="component" value="Unassembled WGS sequence"/>
</dbReference>
<reference evidence="5" key="1">
    <citation type="submission" date="2021-03" db="EMBL/GenBank/DDBJ databases">
        <title>Roseibium sp. CAU 1637 isolated from Incheon.</title>
        <authorList>
            <person name="Kim W."/>
        </authorList>
    </citation>
    <scope>NUCLEOTIDE SEQUENCE</scope>
    <source>
        <strain evidence="5">CAU 1637</strain>
    </source>
</reference>
<dbReference type="AlphaFoldDB" id="A0A939J9L1"/>
<evidence type="ECO:0000256" key="1">
    <source>
        <dbReference type="ARBA" id="ARBA00001946"/>
    </source>
</evidence>
<accession>A0A939J9L1</accession>